<dbReference type="PANTHER" id="PTHR43008:SF8">
    <property type="entry name" value="BENZIL REDUCTASE ((S)-BENZOIN FORMING) IRC24"/>
    <property type="match status" value="1"/>
</dbReference>
<dbReference type="PANTHER" id="PTHR43008">
    <property type="entry name" value="BENZIL REDUCTASE"/>
    <property type="match status" value="1"/>
</dbReference>
<dbReference type="InterPro" id="IPR020904">
    <property type="entry name" value="Sc_DH/Rdtase_CS"/>
</dbReference>
<keyword evidence="3" id="KW-0560">Oxidoreductase</keyword>
<dbReference type="Proteomes" id="UP000000707">
    <property type="component" value="Unassembled WGS sequence"/>
</dbReference>
<dbReference type="GO" id="GO:0050664">
    <property type="term" value="F:oxidoreductase activity, acting on NAD(P)H, oxygen as acceptor"/>
    <property type="evidence" value="ECO:0007669"/>
    <property type="project" value="TreeGrafter"/>
</dbReference>
<dbReference type="InterPro" id="IPR036291">
    <property type="entry name" value="NAD(P)-bd_dom_sf"/>
</dbReference>
<dbReference type="FunFam" id="3.40.50.720:FF:000281">
    <property type="entry name" value="Uncharacterized oxidoreductase YIR035C"/>
    <property type="match status" value="1"/>
</dbReference>
<evidence type="ECO:0000313" key="4">
    <source>
        <dbReference type="EMBL" id="EGV61408.1"/>
    </source>
</evidence>
<dbReference type="Pfam" id="PF00106">
    <property type="entry name" value="adh_short"/>
    <property type="match status" value="1"/>
</dbReference>
<evidence type="ECO:0000256" key="1">
    <source>
        <dbReference type="ARBA" id="ARBA00006484"/>
    </source>
</evidence>
<dbReference type="InterPro" id="IPR002347">
    <property type="entry name" value="SDR_fam"/>
</dbReference>
<dbReference type="EMBL" id="GL996527">
    <property type="protein sequence ID" value="EGV61408.1"/>
    <property type="molecule type" value="Genomic_DNA"/>
</dbReference>
<dbReference type="PRINTS" id="PR00081">
    <property type="entry name" value="GDHRDH"/>
</dbReference>
<dbReference type="STRING" id="590646.G3BAI2"/>
<keyword evidence="5" id="KW-1185">Reference proteome</keyword>
<evidence type="ECO:0000313" key="5">
    <source>
        <dbReference type="Proteomes" id="UP000000707"/>
    </source>
</evidence>
<dbReference type="AlphaFoldDB" id="G3BAI2"/>
<dbReference type="KEGG" id="cten:18250793"/>
<evidence type="ECO:0000256" key="2">
    <source>
        <dbReference type="ARBA" id="ARBA00022857"/>
    </source>
</evidence>
<dbReference type="PROSITE" id="PS00061">
    <property type="entry name" value="ADH_SHORT"/>
    <property type="match status" value="1"/>
</dbReference>
<dbReference type="SUPFAM" id="SSF51735">
    <property type="entry name" value="NAD(P)-binding Rossmann-fold domains"/>
    <property type="match status" value="1"/>
</dbReference>
<sequence length="254" mass="27350">MPFVLILTGASTGIGASIASIYLSRPDTCLVAVARSEDKLQELVETYGSDRVAFVAGSVSEDQVIRQSVELAVSKFGRVDSVIANAGVLDPVQTIDNADIDAWKQAFDVNFFSVVNLAKYVIPELRKTRGSFIGVSSGASVGATNGWGCYGATKAALNHLVLTIAEQEASSQVTSLSVAPGVVDTSMQLDIREKHKSAMKPESHRRFTKLHEEQKLLHPDVPATVYVNLALNGWDSTINGKYLRYNDAALASYI</sequence>
<dbReference type="Gene3D" id="3.40.50.720">
    <property type="entry name" value="NAD(P)-binding Rossmann-like Domain"/>
    <property type="match status" value="1"/>
</dbReference>
<reference evidence="4 5" key="1">
    <citation type="journal article" date="2011" name="Proc. Natl. Acad. Sci. U.S.A.">
        <title>Comparative genomics of xylose-fermenting fungi for enhanced biofuel production.</title>
        <authorList>
            <person name="Wohlbach D.J."/>
            <person name="Kuo A."/>
            <person name="Sato T.K."/>
            <person name="Potts K.M."/>
            <person name="Salamov A.A."/>
            <person name="LaButti K.M."/>
            <person name="Sun H."/>
            <person name="Clum A."/>
            <person name="Pangilinan J.L."/>
            <person name="Lindquist E.A."/>
            <person name="Lucas S."/>
            <person name="Lapidus A."/>
            <person name="Jin M."/>
            <person name="Gunawan C."/>
            <person name="Balan V."/>
            <person name="Dale B.E."/>
            <person name="Jeffries T.W."/>
            <person name="Zinkel R."/>
            <person name="Barry K.W."/>
            <person name="Grigoriev I.V."/>
            <person name="Gasch A.P."/>
        </authorList>
    </citation>
    <scope>NUCLEOTIDE SEQUENCE [LARGE SCALE GENOMIC DNA]</scope>
    <source>
        <strain evidence="5">ATCC 10573 / BCRC 21748 / CBS 615 / JCM 9827 / NBRC 10315 / NRRL Y-1498 / VKM Y-70</strain>
    </source>
</reference>
<keyword evidence="2" id="KW-0521">NADP</keyword>
<dbReference type="HOGENOM" id="CLU_010194_2_11_1"/>
<name>G3BAI2_CANTC</name>
<dbReference type="RefSeq" id="XP_006687578.1">
    <property type="nucleotide sequence ID" value="XM_006687515.1"/>
</dbReference>
<proteinExistence type="inferred from homology"/>
<dbReference type="OrthoDB" id="442176at2759"/>
<accession>G3BAI2</accession>
<gene>
    <name evidence="4" type="ORF">CANTEDRAFT_98651</name>
</gene>
<evidence type="ECO:0000256" key="3">
    <source>
        <dbReference type="ARBA" id="ARBA00023002"/>
    </source>
</evidence>
<dbReference type="GeneID" id="18250793"/>
<comment type="similarity">
    <text evidence="1">Belongs to the short-chain dehydrogenases/reductases (SDR) family.</text>
</comment>
<dbReference type="eggNOG" id="KOG1204">
    <property type="taxonomic scope" value="Eukaryota"/>
</dbReference>
<organism evidence="5">
    <name type="scientific">Candida tenuis (strain ATCC 10573 / BCRC 21748 / CBS 615 / JCM 9827 / NBRC 10315 / NRRL Y-1498 / VKM Y-70)</name>
    <name type="common">Yeast</name>
    <name type="synonym">Yamadazyma tenuis</name>
    <dbReference type="NCBI Taxonomy" id="590646"/>
    <lineage>
        <taxon>Eukaryota</taxon>
        <taxon>Fungi</taxon>
        <taxon>Dikarya</taxon>
        <taxon>Ascomycota</taxon>
        <taxon>Saccharomycotina</taxon>
        <taxon>Pichiomycetes</taxon>
        <taxon>Debaryomycetaceae</taxon>
        <taxon>Yamadazyma</taxon>
    </lineage>
</organism>
<protein>
    <submittedName>
        <fullName evidence="4">NAD(P)-binding protein</fullName>
    </submittedName>
</protein>